<proteinExistence type="predicted"/>
<protein>
    <submittedName>
        <fullName evidence="1">Uncharacterized protein</fullName>
    </submittedName>
</protein>
<keyword evidence="2" id="KW-1185">Reference proteome</keyword>
<name>A0A919ER57_STRFL</name>
<dbReference type="EMBL" id="BNBE01000003">
    <property type="protein sequence ID" value="GHG22299.1"/>
    <property type="molecule type" value="Genomic_DNA"/>
</dbReference>
<accession>A0A919ER57</accession>
<evidence type="ECO:0000313" key="2">
    <source>
        <dbReference type="Proteomes" id="UP000632849"/>
    </source>
</evidence>
<reference evidence="1" key="1">
    <citation type="journal article" date="2014" name="Int. J. Syst. Evol. Microbiol.">
        <title>Complete genome sequence of Corynebacterium casei LMG S-19264T (=DSM 44701T), isolated from a smear-ripened cheese.</title>
        <authorList>
            <consortium name="US DOE Joint Genome Institute (JGI-PGF)"/>
            <person name="Walter F."/>
            <person name="Albersmeier A."/>
            <person name="Kalinowski J."/>
            <person name="Ruckert C."/>
        </authorList>
    </citation>
    <scope>NUCLEOTIDE SEQUENCE</scope>
    <source>
        <strain evidence="1">JCM 4122</strain>
    </source>
</reference>
<evidence type="ECO:0000313" key="1">
    <source>
        <dbReference type="EMBL" id="GHG22299.1"/>
    </source>
</evidence>
<gene>
    <name evidence="1" type="ORF">GCM10017667_67620</name>
</gene>
<sequence>MQVRVVHPRLEDLDPVVSGRRLWFRDLREPEDLRAAVAGHSDSSHFLTSQRFKIIRRNCATRNLNELRHAQIPETLNHP</sequence>
<comment type="caution">
    <text evidence="1">The sequence shown here is derived from an EMBL/GenBank/DDBJ whole genome shotgun (WGS) entry which is preliminary data.</text>
</comment>
<reference evidence="1" key="2">
    <citation type="submission" date="2020-09" db="EMBL/GenBank/DDBJ databases">
        <authorList>
            <person name="Sun Q."/>
            <person name="Ohkuma M."/>
        </authorList>
    </citation>
    <scope>NUCLEOTIDE SEQUENCE</scope>
    <source>
        <strain evidence="1">JCM 4122</strain>
    </source>
</reference>
<dbReference type="AlphaFoldDB" id="A0A919ER57"/>
<organism evidence="1 2">
    <name type="scientific">Streptomyces filamentosus</name>
    <name type="common">Streptomyces roseosporus</name>
    <dbReference type="NCBI Taxonomy" id="67294"/>
    <lineage>
        <taxon>Bacteria</taxon>
        <taxon>Bacillati</taxon>
        <taxon>Actinomycetota</taxon>
        <taxon>Actinomycetes</taxon>
        <taxon>Kitasatosporales</taxon>
        <taxon>Streptomycetaceae</taxon>
        <taxon>Streptomyces</taxon>
    </lineage>
</organism>
<dbReference type="Proteomes" id="UP000632849">
    <property type="component" value="Unassembled WGS sequence"/>
</dbReference>